<organism evidence="1 2">
    <name type="scientific">Photobacterium phosphoreum</name>
    <dbReference type="NCBI Taxonomy" id="659"/>
    <lineage>
        <taxon>Bacteria</taxon>
        <taxon>Pseudomonadati</taxon>
        <taxon>Pseudomonadota</taxon>
        <taxon>Gammaproteobacteria</taxon>
        <taxon>Vibrionales</taxon>
        <taxon>Vibrionaceae</taxon>
        <taxon>Photobacterium</taxon>
    </lineage>
</organism>
<proteinExistence type="predicted"/>
<name>A0AAW4ZY73_PHOPO</name>
<dbReference type="EMBL" id="WMCP01000011">
    <property type="protein sequence ID" value="MCF2302224.1"/>
    <property type="molecule type" value="Genomic_DNA"/>
</dbReference>
<gene>
    <name evidence="1" type="ORF">GLP33_10825</name>
</gene>
<dbReference type="AlphaFoldDB" id="A0AAW4ZY73"/>
<dbReference type="RefSeq" id="WP_232581235.1">
    <property type="nucleotide sequence ID" value="NZ_WMCP01000011.1"/>
</dbReference>
<evidence type="ECO:0000313" key="2">
    <source>
        <dbReference type="Proteomes" id="UP000813876"/>
    </source>
</evidence>
<comment type="caution">
    <text evidence="1">The sequence shown here is derived from an EMBL/GenBank/DDBJ whole genome shotgun (WGS) entry which is preliminary data.</text>
</comment>
<evidence type="ECO:0000313" key="1">
    <source>
        <dbReference type="EMBL" id="MCF2302224.1"/>
    </source>
</evidence>
<accession>A0AAW4ZY73</accession>
<protein>
    <recommendedName>
        <fullName evidence="3">DUF1064 domain-containing protein</fullName>
    </recommendedName>
</protein>
<dbReference type="Proteomes" id="UP000813876">
    <property type="component" value="Unassembled WGS sequence"/>
</dbReference>
<reference evidence="1" key="1">
    <citation type="submission" date="2019-11" db="EMBL/GenBank/DDBJ databases">
        <title>Comparative genomics of photobacteria reveal adaptation to distinct habitats.</title>
        <authorList>
            <person name="Fuertes-Perez S."/>
            <person name="Hilgarth M."/>
            <person name="Vogel R.F."/>
        </authorList>
    </citation>
    <scope>NUCLEOTIDE SEQUENCE</scope>
    <source>
        <strain evidence="1">TMW2.2145</strain>
    </source>
</reference>
<evidence type="ECO:0008006" key="3">
    <source>
        <dbReference type="Google" id="ProtNLM"/>
    </source>
</evidence>
<sequence length="150" mass="17929">MTNTKYDSKAEADFHSNHPELISCHNFYPSVFFDDWNEMFKAKSDFYDRSTQTYIELKSHQLNTKETRTIALEKWEAQQPYITKHNKTLKMCENQWGHSLYKQAIVQHTLAKQKIRMVVLFKDGTKITTRSKNLMKLNGLTWFMESDYFK</sequence>